<accession>A0A378IWM7</accession>
<dbReference type="RefSeq" id="WP_115175587.1">
    <property type="nucleotide sequence ID" value="NZ_UGNY01000001.1"/>
</dbReference>
<dbReference type="GO" id="GO:0005737">
    <property type="term" value="C:cytoplasm"/>
    <property type="evidence" value="ECO:0007669"/>
    <property type="project" value="UniProtKB-ARBA"/>
</dbReference>
<dbReference type="Proteomes" id="UP000254033">
    <property type="component" value="Unassembled WGS sequence"/>
</dbReference>
<dbReference type="PANTHER" id="PTHR46491:SF3">
    <property type="entry name" value="CDGSH IRON-SULFUR DOMAIN-CONTAINING PROTEIN 3, MITOCHONDRIAL"/>
    <property type="match status" value="1"/>
</dbReference>
<evidence type="ECO:0000313" key="6">
    <source>
        <dbReference type="EMBL" id="STX38965.1"/>
    </source>
</evidence>
<feature type="domain" description="Iron-binding zinc finger CDGSH type" evidence="5">
    <location>
        <begin position="6"/>
        <end position="37"/>
    </location>
</feature>
<keyword evidence="3" id="KW-0408">Iron</keyword>
<dbReference type="GO" id="GO:0051537">
    <property type="term" value="F:2 iron, 2 sulfur cluster binding"/>
    <property type="evidence" value="ECO:0007669"/>
    <property type="project" value="UniProtKB-KW"/>
</dbReference>
<evidence type="ECO:0000256" key="2">
    <source>
        <dbReference type="ARBA" id="ARBA00022723"/>
    </source>
</evidence>
<evidence type="ECO:0000256" key="3">
    <source>
        <dbReference type="ARBA" id="ARBA00023004"/>
    </source>
</evidence>
<dbReference type="InterPro" id="IPR042216">
    <property type="entry name" value="MitoNEET_CISD"/>
</dbReference>
<evidence type="ECO:0000313" key="7">
    <source>
        <dbReference type="Proteomes" id="UP000254033"/>
    </source>
</evidence>
<dbReference type="EMBL" id="UGNY01000001">
    <property type="protein sequence ID" value="STX38965.1"/>
    <property type="molecule type" value="Genomic_DNA"/>
</dbReference>
<feature type="domain" description="Iron-binding zinc finger CDGSH type" evidence="5">
    <location>
        <begin position="41"/>
        <end position="77"/>
    </location>
</feature>
<sequence length="86" mass="9792">MAKPPFLPIPCDVEQGKTYFWCGCGKSKKQPFCDRKDCGDKCVPYRAILTETIFFCGCKQTKEPPICDGSHAQLALDYLKKRKQQL</sequence>
<name>A0A378IWM7_9GAMM</name>
<evidence type="ECO:0000259" key="5">
    <source>
        <dbReference type="SMART" id="SM00704"/>
    </source>
</evidence>
<keyword evidence="1" id="KW-0001">2Fe-2S</keyword>
<dbReference type="InterPro" id="IPR018967">
    <property type="entry name" value="FeS-contain_CDGSH-typ"/>
</dbReference>
<reference evidence="6 7" key="1">
    <citation type="submission" date="2018-06" db="EMBL/GenBank/DDBJ databases">
        <authorList>
            <consortium name="Pathogen Informatics"/>
            <person name="Doyle S."/>
        </authorList>
    </citation>
    <scope>NUCLEOTIDE SEQUENCE [LARGE SCALE GENOMIC DNA]</scope>
    <source>
        <strain evidence="6 7">NCTC11978</strain>
    </source>
</reference>
<dbReference type="AlphaFoldDB" id="A0A378IWM7"/>
<protein>
    <submittedName>
        <fullName evidence="6">Glutamate synthetase</fullName>
    </submittedName>
</protein>
<dbReference type="GO" id="GO:0046872">
    <property type="term" value="F:metal ion binding"/>
    <property type="evidence" value="ECO:0007669"/>
    <property type="project" value="UniProtKB-KW"/>
</dbReference>
<dbReference type="Gene3D" id="3.40.5.90">
    <property type="entry name" value="CDGSH iron-sulfur domain, mitoNEET-type"/>
    <property type="match status" value="2"/>
</dbReference>
<organism evidence="6 7">
    <name type="scientific">Legionella feeleii</name>
    <dbReference type="NCBI Taxonomy" id="453"/>
    <lineage>
        <taxon>Bacteria</taxon>
        <taxon>Pseudomonadati</taxon>
        <taxon>Pseudomonadota</taxon>
        <taxon>Gammaproteobacteria</taxon>
        <taxon>Legionellales</taxon>
        <taxon>Legionellaceae</taxon>
        <taxon>Legionella</taxon>
    </lineage>
</organism>
<gene>
    <name evidence="6" type="ORF">NCTC11978_02155</name>
</gene>
<dbReference type="InterPro" id="IPR052950">
    <property type="entry name" value="CISD"/>
</dbReference>
<dbReference type="PANTHER" id="PTHR46491">
    <property type="entry name" value="CDGSH IRON SULFUR DOMAIN PROTEIN HOMOLOG"/>
    <property type="match status" value="1"/>
</dbReference>
<evidence type="ECO:0000256" key="4">
    <source>
        <dbReference type="ARBA" id="ARBA00023014"/>
    </source>
</evidence>
<evidence type="ECO:0000256" key="1">
    <source>
        <dbReference type="ARBA" id="ARBA00022714"/>
    </source>
</evidence>
<keyword evidence="4" id="KW-0411">Iron-sulfur</keyword>
<proteinExistence type="predicted"/>
<keyword evidence="2" id="KW-0479">Metal-binding</keyword>
<dbReference type="SMART" id="SM00704">
    <property type="entry name" value="ZnF_CDGSH"/>
    <property type="match status" value="2"/>
</dbReference>